<dbReference type="InterPro" id="IPR036928">
    <property type="entry name" value="AS_sf"/>
</dbReference>
<feature type="compositionally biased region" description="Low complexity" evidence="1">
    <location>
        <begin position="588"/>
        <end position="598"/>
    </location>
</feature>
<evidence type="ECO:0000313" key="4">
    <source>
        <dbReference type="EMBL" id="KAK0732130.1"/>
    </source>
</evidence>
<dbReference type="Gene3D" id="3.90.1300.10">
    <property type="entry name" value="Amidase signature (AS) domain"/>
    <property type="match status" value="1"/>
</dbReference>
<reference evidence="4" key="1">
    <citation type="submission" date="2023-06" db="EMBL/GenBank/DDBJ databases">
        <title>Genome-scale phylogeny and comparative genomics of the fungal order Sordariales.</title>
        <authorList>
            <consortium name="Lawrence Berkeley National Laboratory"/>
            <person name="Hensen N."/>
            <person name="Bonometti L."/>
            <person name="Westerberg I."/>
            <person name="Brannstrom I.O."/>
            <person name="Guillou S."/>
            <person name="Cros-Aarteil S."/>
            <person name="Calhoun S."/>
            <person name="Haridas S."/>
            <person name="Kuo A."/>
            <person name="Mondo S."/>
            <person name="Pangilinan J."/>
            <person name="Riley R."/>
            <person name="Labutti K."/>
            <person name="Andreopoulos B."/>
            <person name="Lipzen A."/>
            <person name="Chen C."/>
            <person name="Yanf M."/>
            <person name="Daum C."/>
            <person name="Ng V."/>
            <person name="Clum A."/>
            <person name="Steindorff A."/>
            <person name="Ohm R."/>
            <person name="Martin F."/>
            <person name="Silar P."/>
            <person name="Natvig D."/>
            <person name="Lalanne C."/>
            <person name="Gautier V."/>
            <person name="Ament-Velasquez S.L."/>
            <person name="Kruys A."/>
            <person name="Hutchinson M.I."/>
            <person name="Powell A.J."/>
            <person name="Barry K."/>
            <person name="Miller A.N."/>
            <person name="Grigoriev I.V."/>
            <person name="Debuchy R."/>
            <person name="Gladieux P."/>
            <person name="Thoren M.H."/>
            <person name="Johannesson H."/>
        </authorList>
    </citation>
    <scope>NUCLEOTIDE SEQUENCE</scope>
    <source>
        <strain evidence="4">SMH4607-1</strain>
    </source>
</reference>
<dbReference type="InterPro" id="IPR023631">
    <property type="entry name" value="Amidase_dom"/>
</dbReference>
<protein>
    <submittedName>
        <fullName evidence="4">Amidase signature domain-containing protein</fullName>
    </submittedName>
</protein>
<dbReference type="SUPFAM" id="SSF75304">
    <property type="entry name" value="Amidase signature (AS) enzymes"/>
    <property type="match status" value="1"/>
</dbReference>
<dbReference type="EMBL" id="JAUKUA010000001">
    <property type="protein sequence ID" value="KAK0732130.1"/>
    <property type="molecule type" value="Genomic_DNA"/>
</dbReference>
<keyword evidence="5" id="KW-1185">Reference proteome</keyword>
<dbReference type="InterPro" id="IPR058329">
    <property type="entry name" value="Arp1_N"/>
</dbReference>
<dbReference type="Pfam" id="PF26053">
    <property type="entry name" value="DUF8016"/>
    <property type="match status" value="1"/>
</dbReference>
<evidence type="ECO:0000259" key="2">
    <source>
        <dbReference type="Pfam" id="PF01425"/>
    </source>
</evidence>
<dbReference type="Proteomes" id="UP001172102">
    <property type="component" value="Unassembled WGS sequence"/>
</dbReference>
<feature type="domain" description="Amidase" evidence="2">
    <location>
        <begin position="150"/>
        <end position="333"/>
    </location>
</feature>
<sequence>MQPRIRSHAVVRIDKTAYYMHSPPVRKLTRFAADDDVWSSSFLASVVIQSNISDGCSLPADVEQHLTQQGTSNIFFALADPENPGLPEGPYFLNHGSLHQAYRLYPDTSGAFIVATVPEPSQDGFRSLDAAAYGEEHPSSLSVAVPSRLYYTKTDTKPFAGLRVAIKDIMDLKGLKTGASSRAYTSLYPARSETAETVQRLIDLGFVVVGKLKSTQFADSEWPTCDWVDYHGPFNPKGDGYLTTSGSSAGSASAVASYKWLDFALGTDTLGSIRAPAAAQGVFGMRPSQGATALRGLIPYSTKFDTIGGFARTAREFRLLAQALYGSGPPKEAAATRKPTKLLYPVDFWTVSHRQSQEVFDEFIRRLETFLGVERTVISIGRLWNKTSSNGATSLTGYLEHAFEWAANPDQWSGFLRDFVEDYETQRGVPPALNPQLRFKRDYLPTVTASQQAEAVERLDAFREWFYENVMPPSQDDGYSESIMVLPWTDGVPVYRDTYKHGPQQFTGRGFFFYNIGPYIEAPEMIVPVRPTHYISKHTGRVEELPAAVSLMGSKGSDIMLAELSAREPLLYMCVSARVGLRSRVLGSPSGSLSATSSNTRMQWPPMWGDLQA</sequence>
<gene>
    <name evidence="4" type="ORF">B0H67DRAFT_655406</name>
</gene>
<dbReference type="AlphaFoldDB" id="A0AA40BD86"/>
<proteinExistence type="predicted"/>
<dbReference type="PANTHER" id="PTHR46310:SF7">
    <property type="entry name" value="AMIDASE 1"/>
    <property type="match status" value="1"/>
</dbReference>
<dbReference type="Pfam" id="PF01425">
    <property type="entry name" value="Amidase"/>
    <property type="match status" value="1"/>
</dbReference>
<evidence type="ECO:0000313" key="5">
    <source>
        <dbReference type="Proteomes" id="UP001172102"/>
    </source>
</evidence>
<accession>A0AA40BD86</accession>
<comment type="caution">
    <text evidence="4">The sequence shown here is derived from an EMBL/GenBank/DDBJ whole genome shotgun (WGS) entry which is preliminary data.</text>
</comment>
<organism evidence="4 5">
    <name type="scientific">Lasiosphaeris hirsuta</name>
    <dbReference type="NCBI Taxonomy" id="260670"/>
    <lineage>
        <taxon>Eukaryota</taxon>
        <taxon>Fungi</taxon>
        <taxon>Dikarya</taxon>
        <taxon>Ascomycota</taxon>
        <taxon>Pezizomycotina</taxon>
        <taxon>Sordariomycetes</taxon>
        <taxon>Sordariomycetidae</taxon>
        <taxon>Sordariales</taxon>
        <taxon>Lasiosphaeriaceae</taxon>
        <taxon>Lasiosphaeris</taxon>
    </lineage>
</organism>
<evidence type="ECO:0000256" key="1">
    <source>
        <dbReference type="SAM" id="MobiDB-lite"/>
    </source>
</evidence>
<feature type="region of interest" description="Disordered" evidence="1">
    <location>
        <begin position="588"/>
        <end position="613"/>
    </location>
</feature>
<dbReference type="PANTHER" id="PTHR46310">
    <property type="entry name" value="AMIDASE 1"/>
    <property type="match status" value="1"/>
</dbReference>
<feature type="domain" description="Scytalone dehydratase-like protein Arp1 N-terminal" evidence="3">
    <location>
        <begin position="28"/>
        <end position="105"/>
    </location>
</feature>
<name>A0AA40BD86_9PEZI</name>
<evidence type="ECO:0000259" key="3">
    <source>
        <dbReference type="Pfam" id="PF26053"/>
    </source>
</evidence>